<comment type="caution">
    <text evidence="2">The sequence shown here is derived from an EMBL/GenBank/DDBJ whole genome shotgun (WGS) entry which is preliminary data.</text>
</comment>
<dbReference type="EMBL" id="BMEY01000011">
    <property type="protein sequence ID" value="GGA79716.1"/>
    <property type="molecule type" value="Genomic_DNA"/>
</dbReference>
<dbReference type="RefSeq" id="WP_188384896.1">
    <property type="nucleotide sequence ID" value="NZ_BMEY01000011.1"/>
</dbReference>
<proteinExistence type="predicted"/>
<name>A0A916W9A9_9BACI</name>
<gene>
    <name evidence="2" type="ORF">GCM10008025_23910</name>
</gene>
<sequence length="196" mass="23299">METVKKETPNYVLKAKEAMTVHKNPNPWLGRMKKGVWIIVAFIILSSLIYQENMFKELSWSSQVMLVVLAVGLTFADGSHRVPSPFEIRFYDDHLILYREKYYYSRKVQRKEYWKFYYNEIEKIELGTIKKRIAIYGDVEAIWYDYNKDGTVPEKPTYHRNVKRTICYFYTSADPDVDFVAEIEEHSPIKVAIEDK</sequence>
<protein>
    <submittedName>
        <fullName evidence="2">Uncharacterized protein</fullName>
    </submittedName>
</protein>
<reference evidence="2" key="1">
    <citation type="journal article" date="2014" name="Int. J. Syst. Evol. Microbiol.">
        <title>Complete genome sequence of Corynebacterium casei LMG S-19264T (=DSM 44701T), isolated from a smear-ripened cheese.</title>
        <authorList>
            <consortium name="US DOE Joint Genome Institute (JGI-PGF)"/>
            <person name="Walter F."/>
            <person name="Albersmeier A."/>
            <person name="Kalinowski J."/>
            <person name="Ruckert C."/>
        </authorList>
    </citation>
    <scope>NUCLEOTIDE SEQUENCE</scope>
    <source>
        <strain evidence="2">CGMCC 1.12408</strain>
    </source>
</reference>
<reference evidence="2" key="2">
    <citation type="submission" date="2020-09" db="EMBL/GenBank/DDBJ databases">
        <authorList>
            <person name="Sun Q."/>
            <person name="Zhou Y."/>
        </authorList>
    </citation>
    <scope>NUCLEOTIDE SEQUENCE</scope>
    <source>
        <strain evidence="2">CGMCC 1.12408</strain>
    </source>
</reference>
<keyword evidence="1" id="KW-1133">Transmembrane helix</keyword>
<evidence type="ECO:0000313" key="3">
    <source>
        <dbReference type="Proteomes" id="UP000613512"/>
    </source>
</evidence>
<keyword evidence="1" id="KW-0812">Transmembrane</keyword>
<dbReference type="Proteomes" id="UP000613512">
    <property type="component" value="Unassembled WGS sequence"/>
</dbReference>
<dbReference type="AlphaFoldDB" id="A0A916W9A9"/>
<feature type="transmembrane region" description="Helical" evidence="1">
    <location>
        <begin position="35"/>
        <end position="52"/>
    </location>
</feature>
<keyword evidence="1" id="KW-0472">Membrane</keyword>
<organism evidence="2 3">
    <name type="scientific">Ornithinibacillus halotolerans</name>
    <dbReference type="NCBI Taxonomy" id="1274357"/>
    <lineage>
        <taxon>Bacteria</taxon>
        <taxon>Bacillati</taxon>
        <taxon>Bacillota</taxon>
        <taxon>Bacilli</taxon>
        <taxon>Bacillales</taxon>
        <taxon>Bacillaceae</taxon>
        <taxon>Ornithinibacillus</taxon>
    </lineage>
</organism>
<evidence type="ECO:0000313" key="2">
    <source>
        <dbReference type="EMBL" id="GGA79716.1"/>
    </source>
</evidence>
<evidence type="ECO:0000256" key="1">
    <source>
        <dbReference type="SAM" id="Phobius"/>
    </source>
</evidence>
<accession>A0A916W9A9</accession>
<keyword evidence="3" id="KW-1185">Reference proteome</keyword>